<evidence type="ECO:0000256" key="5">
    <source>
        <dbReference type="ARBA" id="ARBA00023136"/>
    </source>
</evidence>
<comment type="subcellular location">
    <subcellularLocation>
        <location evidence="1">Membrane</location>
        <topology evidence="1">Multi-pass membrane protein</topology>
    </subcellularLocation>
</comment>
<dbReference type="GO" id="GO:0055085">
    <property type="term" value="P:transmembrane transport"/>
    <property type="evidence" value="ECO:0007669"/>
    <property type="project" value="TreeGrafter"/>
</dbReference>
<feature type="transmembrane region" description="Helical" evidence="6">
    <location>
        <begin position="236"/>
        <end position="260"/>
    </location>
</feature>
<reference evidence="7 8" key="1">
    <citation type="submission" date="2016-02" db="EMBL/GenBank/DDBJ databases">
        <authorList>
            <person name="Wen L."/>
            <person name="He K."/>
            <person name="Yang H."/>
        </authorList>
    </citation>
    <scope>NUCLEOTIDE SEQUENCE [LARGE SCALE GENOMIC DNA]</scope>
    <source>
        <strain evidence="7">ShG14-8</strain>
    </source>
</reference>
<proteinExistence type="inferred from homology"/>
<dbReference type="PANTHER" id="PTHR21716">
    <property type="entry name" value="TRANSMEMBRANE PROTEIN"/>
    <property type="match status" value="1"/>
</dbReference>
<dbReference type="EMBL" id="LSLI01000003">
    <property type="protein sequence ID" value="KXS33625.1"/>
    <property type="molecule type" value="Genomic_DNA"/>
</dbReference>
<sequence>MTLSRFAALQWLSFALVAALLVYLLSPILTPFVAAGIVAYICNPLVQRLTAWKLPRTIAVALVMAGLLLLFALLLLIVLPLLEKEVSQFVARLPDWIEGTRTHLLPLLQKWFGADLQWDSGAIKNIFLSHWQSAGGVLEKLLPWLGSSGGAIIGLALDLLLFPVAMFYLLRDWNGGLARLDELIPRHLYTKTRAVIAEVDRVMAEFLRGQISVMLLMSVYYALVLWLIGLDFALPIGIIAGMLVFVPYLGMITGLTLATLAAMMQFSEFGSVALVWAVFGAGQLTEAMVVTPRLVGERIGLHPLAVIFALLAFGQLFGFFGLLLALPLSAIFLVALRYGKAWYLSSTMYRKP</sequence>
<dbReference type="PANTHER" id="PTHR21716:SF64">
    <property type="entry name" value="AI-2 TRANSPORT PROTEIN TQSA"/>
    <property type="match status" value="1"/>
</dbReference>
<protein>
    <submittedName>
        <fullName evidence="7">AI-2E family transporter</fullName>
    </submittedName>
</protein>
<feature type="transmembrane region" description="Helical" evidence="6">
    <location>
        <begin position="211"/>
        <end position="230"/>
    </location>
</feature>
<evidence type="ECO:0000256" key="3">
    <source>
        <dbReference type="ARBA" id="ARBA00022692"/>
    </source>
</evidence>
<feature type="transmembrane region" description="Helical" evidence="6">
    <location>
        <begin position="303"/>
        <end position="336"/>
    </location>
</feature>
<comment type="similarity">
    <text evidence="2">Belongs to the autoinducer-2 exporter (AI-2E) (TC 2.A.86) family.</text>
</comment>
<feature type="transmembrane region" description="Helical" evidence="6">
    <location>
        <begin position="58"/>
        <end position="82"/>
    </location>
</feature>
<feature type="transmembrane region" description="Helical" evidence="6">
    <location>
        <begin position="272"/>
        <end position="291"/>
    </location>
</feature>
<evidence type="ECO:0000313" key="8">
    <source>
        <dbReference type="Proteomes" id="UP000070578"/>
    </source>
</evidence>
<dbReference type="Pfam" id="PF01594">
    <property type="entry name" value="AI-2E_transport"/>
    <property type="match status" value="1"/>
</dbReference>
<dbReference type="GO" id="GO:0016020">
    <property type="term" value="C:membrane"/>
    <property type="evidence" value="ECO:0007669"/>
    <property type="project" value="UniProtKB-SubCell"/>
</dbReference>
<dbReference type="AlphaFoldDB" id="A0A139BY11"/>
<keyword evidence="4 6" id="KW-1133">Transmembrane helix</keyword>
<evidence type="ECO:0000313" key="7">
    <source>
        <dbReference type="EMBL" id="KXS33625.1"/>
    </source>
</evidence>
<keyword evidence="5 6" id="KW-0472">Membrane</keyword>
<feature type="transmembrane region" description="Helical" evidence="6">
    <location>
        <begin position="151"/>
        <end position="170"/>
    </location>
</feature>
<evidence type="ECO:0000256" key="1">
    <source>
        <dbReference type="ARBA" id="ARBA00004141"/>
    </source>
</evidence>
<dbReference type="Proteomes" id="UP000070578">
    <property type="component" value="Unassembled WGS sequence"/>
</dbReference>
<evidence type="ECO:0000256" key="2">
    <source>
        <dbReference type="ARBA" id="ARBA00009773"/>
    </source>
</evidence>
<evidence type="ECO:0000256" key="6">
    <source>
        <dbReference type="SAM" id="Phobius"/>
    </source>
</evidence>
<organism evidence="7 8">
    <name type="scientific">Candidatus Gallionella acididurans</name>
    <dbReference type="NCBI Taxonomy" id="1796491"/>
    <lineage>
        <taxon>Bacteria</taxon>
        <taxon>Pseudomonadati</taxon>
        <taxon>Pseudomonadota</taxon>
        <taxon>Betaproteobacteria</taxon>
        <taxon>Nitrosomonadales</taxon>
        <taxon>Gallionellaceae</taxon>
        <taxon>Gallionella</taxon>
    </lineage>
</organism>
<dbReference type="InterPro" id="IPR002549">
    <property type="entry name" value="AI-2E-like"/>
</dbReference>
<dbReference type="PATRIC" id="fig|1796491.3.peg.198"/>
<comment type="caution">
    <text evidence="7">The sequence shown here is derived from an EMBL/GenBank/DDBJ whole genome shotgun (WGS) entry which is preliminary data.</text>
</comment>
<evidence type="ECO:0000256" key="4">
    <source>
        <dbReference type="ARBA" id="ARBA00022989"/>
    </source>
</evidence>
<accession>A0A139BY11</accession>
<reference evidence="7 8" key="2">
    <citation type="submission" date="2016-03" db="EMBL/GenBank/DDBJ databases">
        <title>New uncultured bacterium of the family Gallionellaceae from acid mine drainage: description and reconstruction of genome based on metagenomic analysis of microbial community.</title>
        <authorList>
            <person name="Kadnikov V."/>
            <person name="Ivasenko D."/>
            <person name="Beletsky A."/>
            <person name="Mardanov A."/>
            <person name="Danilova E."/>
            <person name="Pimenov N."/>
            <person name="Karnachuk O."/>
            <person name="Ravin N."/>
        </authorList>
    </citation>
    <scope>NUCLEOTIDE SEQUENCE [LARGE SCALE GENOMIC DNA]</scope>
    <source>
        <strain evidence="7">ShG14-8</strain>
    </source>
</reference>
<keyword evidence="3 6" id="KW-0812">Transmembrane</keyword>
<name>A0A139BY11_9PROT</name>
<gene>
    <name evidence="7" type="ORF">AWT59_0183</name>
</gene>